<protein>
    <recommendedName>
        <fullName evidence="2">Protein ENHANCED DISEASE RESISTANCE 2 C-terminal domain-containing protein</fullName>
    </recommendedName>
</protein>
<dbReference type="Pfam" id="PF07059">
    <property type="entry name" value="EDR2_C"/>
    <property type="match status" value="1"/>
</dbReference>
<organism evidence="3 4">
    <name type="scientific">Emiliania huxleyi (strain CCMP1516)</name>
    <dbReference type="NCBI Taxonomy" id="280463"/>
    <lineage>
        <taxon>Eukaryota</taxon>
        <taxon>Haptista</taxon>
        <taxon>Haptophyta</taxon>
        <taxon>Prymnesiophyceae</taxon>
        <taxon>Isochrysidales</taxon>
        <taxon>Noelaerhabdaceae</taxon>
        <taxon>Emiliania</taxon>
    </lineage>
</organism>
<evidence type="ECO:0000313" key="3">
    <source>
        <dbReference type="EnsemblProtists" id="EOD39302"/>
    </source>
</evidence>
<dbReference type="RefSeq" id="XP_005791731.1">
    <property type="nucleotide sequence ID" value="XM_005791674.1"/>
</dbReference>
<reference evidence="3" key="2">
    <citation type="submission" date="2024-10" db="UniProtKB">
        <authorList>
            <consortium name="EnsemblProtists"/>
        </authorList>
    </citation>
    <scope>IDENTIFICATION</scope>
</reference>
<keyword evidence="4" id="KW-1185">Reference proteome</keyword>
<dbReference type="InterPro" id="IPR009769">
    <property type="entry name" value="EDR2_C"/>
</dbReference>
<sequence>AVGSRRSAPSHTLQQRTASPLASVFVVSLVIPAGGVLQLVLYFGVLAAAASGPAHQLLRAFTAPETSDAWRNGRFKIIPGVEAGPWIVRKARHLAVDLAFLIEPQSASELAERVLGCVRISHVSLANGLIPAYCGTEGEDE</sequence>
<dbReference type="Proteomes" id="UP000013827">
    <property type="component" value="Unassembled WGS sequence"/>
</dbReference>
<accession>A0A0D3KU67</accession>
<name>A0A0D3KU67_EMIH1</name>
<dbReference type="PANTHER" id="PTHR12136">
    <property type="entry name" value="ENHANCED DISEASE RESISTANCE-RELATED"/>
    <property type="match status" value="1"/>
</dbReference>
<dbReference type="EnsemblProtists" id="EOD39302">
    <property type="protein sequence ID" value="EOD39302"/>
    <property type="gene ID" value="EMIHUDRAFT_251432"/>
</dbReference>
<evidence type="ECO:0000313" key="4">
    <source>
        <dbReference type="Proteomes" id="UP000013827"/>
    </source>
</evidence>
<dbReference type="HOGENOM" id="CLU_1830429_0_0_1"/>
<feature type="transmembrane region" description="Helical" evidence="1">
    <location>
        <begin position="21"/>
        <end position="49"/>
    </location>
</feature>
<dbReference type="InterPro" id="IPR045096">
    <property type="entry name" value="EDR2-like"/>
</dbReference>
<keyword evidence="1" id="KW-0472">Membrane</keyword>
<keyword evidence="1" id="KW-1133">Transmembrane helix</keyword>
<proteinExistence type="predicted"/>
<reference evidence="4" key="1">
    <citation type="journal article" date="2013" name="Nature">
        <title>Pan genome of the phytoplankton Emiliania underpins its global distribution.</title>
        <authorList>
            <person name="Read B.A."/>
            <person name="Kegel J."/>
            <person name="Klute M.J."/>
            <person name="Kuo A."/>
            <person name="Lefebvre S.C."/>
            <person name="Maumus F."/>
            <person name="Mayer C."/>
            <person name="Miller J."/>
            <person name="Monier A."/>
            <person name="Salamov A."/>
            <person name="Young J."/>
            <person name="Aguilar M."/>
            <person name="Claverie J.M."/>
            <person name="Frickenhaus S."/>
            <person name="Gonzalez K."/>
            <person name="Herman E.K."/>
            <person name="Lin Y.C."/>
            <person name="Napier J."/>
            <person name="Ogata H."/>
            <person name="Sarno A.F."/>
            <person name="Shmutz J."/>
            <person name="Schroeder D."/>
            <person name="de Vargas C."/>
            <person name="Verret F."/>
            <person name="von Dassow P."/>
            <person name="Valentin K."/>
            <person name="Van de Peer Y."/>
            <person name="Wheeler G."/>
            <person name="Dacks J.B."/>
            <person name="Delwiche C.F."/>
            <person name="Dyhrman S.T."/>
            <person name="Glockner G."/>
            <person name="John U."/>
            <person name="Richards T."/>
            <person name="Worden A.Z."/>
            <person name="Zhang X."/>
            <person name="Grigoriev I.V."/>
            <person name="Allen A.E."/>
            <person name="Bidle K."/>
            <person name="Borodovsky M."/>
            <person name="Bowler C."/>
            <person name="Brownlee C."/>
            <person name="Cock J.M."/>
            <person name="Elias M."/>
            <person name="Gladyshev V.N."/>
            <person name="Groth M."/>
            <person name="Guda C."/>
            <person name="Hadaegh A."/>
            <person name="Iglesias-Rodriguez M.D."/>
            <person name="Jenkins J."/>
            <person name="Jones B.M."/>
            <person name="Lawson T."/>
            <person name="Leese F."/>
            <person name="Lindquist E."/>
            <person name="Lobanov A."/>
            <person name="Lomsadze A."/>
            <person name="Malik S.B."/>
            <person name="Marsh M.E."/>
            <person name="Mackinder L."/>
            <person name="Mock T."/>
            <person name="Mueller-Roeber B."/>
            <person name="Pagarete A."/>
            <person name="Parker M."/>
            <person name="Probert I."/>
            <person name="Quesneville H."/>
            <person name="Raines C."/>
            <person name="Rensing S.A."/>
            <person name="Riano-Pachon D.M."/>
            <person name="Richier S."/>
            <person name="Rokitta S."/>
            <person name="Shiraiwa Y."/>
            <person name="Soanes D.M."/>
            <person name="van der Giezen M."/>
            <person name="Wahlund T.M."/>
            <person name="Williams B."/>
            <person name="Wilson W."/>
            <person name="Wolfe G."/>
            <person name="Wurch L.L."/>
        </authorList>
    </citation>
    <scope>NUCLEOTIDE SEQUENCE</scope>
</reference>
<keyword evidence="1" id="KW-0812">Transmembrane</keyword>
<dbReference type="PaxDb" id="2903-EOD39302"/>
<dbReference type="AlphaFoldDB" id="A0A0D3KU67"/>
<dbReference type="GeneID" id="17284575"/>
<dbReference type="KEGG" id="ehx:EMIHUDRAFT_251432"/>
<evidence type="ECO:0000259" key="2">
    <source>
        <dbReference type="Pfam" id="PF07059"/>
    </source>
</evidence>
<evidence type="ECO:0000256" key="1">
    <source>
        <dbReference type="SAM" id="Phobius"/>
    </source>
</evidence>
<feature type="domain" description="Protein ENHANCED DISEASE RESISTANCE 2 C-terminal" evidence="2">
    <location>
        <begin position="14"/>
        <end position="91"/>
    </location>
</feature>
<dbReference type="PANTHER" id="PTHR12136:SF41">
    <property type="entry name" value="PLECKSTRIN HOMOLOGY (PH) AND LIPID-BINDING START DOMAINS-CONTAINING PROTEIN"/>
    <property type="match status" value="1"/>
</dbReference>